<gene>
    <name evidence="2" type="ORF">CHS0354_025029</name>
</gene>
<organism evidence="2 3">
    <name type="scientific">Potamilus streckersoni</name>
    <dbReference type="NCBI Taxonomy" id="2493646"/>
    <lineage>
        <taxon>Eukaryota</taxon>
        <taxon>Metazoa</taxon>
        <taxon>Spiralia</taxon>
        <taxon>Lophotrochozoa</taxon>
        <taxon>Mollusca</taxon>
        <taxon>Bivalvia</taxon>
        <taxon>Autobranchia</taxon>
        <taxon>Heteroconchia</taxon>
        <taxon>Palaeoheterodonta</taxon>
        <taxon>Unionida</taxon>
        <taxon>Unionoidea</taxon>
        <taxon>Unionidae</taxon>
        <taxon>Ambleminae</taxon>
        <taxon>Lampsilini</taxon>
        <taxon>Potamilus</taxon>
    </lineage>
</organism>
<evidence type="ECO:0000256" key="1">
    <source>
        <dbReference type="SAM" id="MobiDB-lite"/>
    </source>
</evidence>
<reference evidence="2" key="3">
    <citation type="submission" date="2023-05" db="EMBL/GenBank/DDBJ databases">
        <authorList>
            <person name="Smith C.H."/>
        </authorList>
    </citation>
    <scope>NUCLEOTIDE SEQUENCE</scope>
    <source>
        <strain evidence="2">CHS0354</strain>
        <tissue evidence="2">Mantle</tissue>
    </source>
</reference>
<comment type="caution">
    <text evidence="2">The sequence shown here is derived from an EMBL/GenBank/DDBJ whole genome shotgun (WGS) entry which is preliminary data.</text>
</comment>
<proteinExistence type="predicted"/>
<feature type="region of interest" description="Disordered" evidence="1">
    <location>
        <begin position="1"/>
        <end position="28"/>
    </location>
</feature>
<feature type="compositionally biased region" description="Polar residues" evidence="1">
    <location>
        <begin position="1"/>
        <end position="10"/>
    </location>
</feature>
<evidence type="ECO:0000313" key="2">
    <source>
        <dbReference type="EMBL" id="KAK3605999.1"/>
    </source>
</evidence>
<feature type="non-terminal residue" evidence="2">
    <location>
        <position position="52"/>
    </location>
</feature>
<protein>
    <submittedName>
        <fullName evidence="2">Uncharacterized protein</fullName>
    </submittedName>
</protein>
<reference evidence="2" key="2">
    <citation type="journal article" date="2021" name="Genome Biol. Evol.">
        <title>Developing a high-quality reference genome for a parasitic bivalve with doubly uniparental inheritance (Bivalvia: Unionida).</title>
        <authorList>
            <person name="Smith C.H."/>
        </authorList>
    </citation>
    <scope>NUCLEOTIDE SEQUENCE</scope>
    <source>
        <strain evidence="2">CHS0354</strain>
        <tissue evidence="2">Mantle</tissue>
    </source>
</reference>
<name>A0AAE0W9F8_9BIVA</name>
<dbReference type="Proteomes" id="UP001195483">
    <property type="component" value="Unassembled WGS sequence"/>
</dbReference>
<dbReference type="AlphaFoldDB" id="A0AAE0W9F8"/>
<evidence type="ECO:0000313" key="3">
    <source>
        <dbReference type="Proteomes" id="UP001195483"/>
    </source>
</evidence>
<reference evidence="2" key="1">
    <citation type="journal article" date="2021" name="Genome Biol. Evol.">
        <title>A High-Quality Reference Genome for a Parasitic Bivalve with Doubly Uniparental Inheritance (Bivalvia: Unionida).</title>
        <authorList>
            <person name="Smith C.H."/>
        </authorList>
    </citation>
    <scope>NUCLEOTIDE SEQUENCE</scope>
    <source>
        <strain evidence="2">CHS0354</strain>
    </source>
</reference>
<keyword evidence="3" id="KW-1185">Reference proteome</keyword>
<sequence>MNRSWDSATMNRLRDSSKKSYPWEGATKNGLWGRAVQKEKALETASQGIAHG</sequence>
<dbReference type="EMBL" id="JAEAOA010001492">
    <property type="protein sequence ID" value="KAK3605999.1"/>
    <property type="molecule type" value="Genomic_DNA"/>
</dbReference>
<accession>A0AAE0W9F8</accession>